<dbReference type="Pfam" id="PF19953">
    <property type="entry name" value="EACC1"/>
    <property type="match status" value="1"/>
</dbReference>
<protein>
    <submittedName>
        <fullName evidence="1">Uncharacterized protein</fullName>
    </submittedName>
</protein>
<dbReference type="EMBL" id="VJZC01001035">
    <property type="protein sequence ID" value="MPY64971.1"/>
    <property type="molecule type" value="Genomic_DNA"/>
</dbReference>
<comment type="caution">
    <text evidence="1">The sequence shown here is derived from an EMBL/GenBank/DDBJ whole genome shotgun (WGS) entry which is preliminary data.</text>
</comment>
<reference evidence="1 2" key="1">
    <citation type="submission" date="2019-07" db="EMBL/GenBank/DDBJ databases">
        <title>New species of Amycolatopsis and Streptomyces.</title>
        <authorList>
            <person name="Duangmal K."/>
            <person name="Teo W.F.A."/>
            <person name="Lipun K."/>
        </authorList>
    </citation>
    <scope>NUCLEOTIDE SEQUENCE [LARGE SCALE GENOMIC DNA]</scope>
    <source>
        <strain evidence="1 2">NBRC 106415</strain>
    </source>
</reference>
<dbReference type="RefSeq" id="WP_152778621.1">
    <property type="nucleotide sequence ID" value="NZ_VJZC01001035.1"/>
</dbReference>
<gene>
    <name evidence="1" type="ORF">FNH08_49885</name>
</gene>
<keyword evidence="2" id="KW-1185">Reference proteome</keyword>
<dbReference type="InterPro" id="IPR045428">
    <property type="entry name" value="EACC1"/>
</dbReference>
<dbReference type="AlphaFoldDB" id="A0A5N8Y048"/>
<name>A0A5N8Y048_9ACTN</name>
<evidence type="ECO:0000313" key="2">
    <source>
        <dbReference type="Proteomes" id="UP000400924"/>
    </source>
</evidence>
<proteinExistence type="predicted"/>
<evidence type="ECO:0000313" key="1">
    <source>
        <dbReference type="EMBL" id="MPY64971.1"/>
    </source>
</evidence>
<accession>A0A5N8Y048</accession>
<organism evidence="1 2">
    <name type="scientific">Streptomyces spongiae</name>
    <dbReference type="NCBI Taxonomy" id="565072"/>
    <lineage>
        <taxon>Bacteria</taxon>
        <taxon>Bacillati</taxon>
        <taxon>Actinomycetota</taxon>
        <taxon>Actinomycetes</taxon>
        <taxon>Kitasatosporales</taxon>
        <taxon>Streptomycetaceae</taxon>
        <taxon>Streptomyces</taxon>
    </lineage>
</organism>
<dbReference type="OrthoDB" id="5194337at2"/>
<dbReference type="Proteomes" id="UP000400924">
    <property type="component" value="Unassembled WGS sequence"/>
</dbReference>
<sequence length="132" mass="13866">MGDIRIEVEGDVAAETSLWDWLRREPGLRGRVRQRPVSAHPGSMGSLSELVVEGVVTGTIGTVAGLLGQALSTWMGQRAARRDAPTTITVTAPNGHSVALVSSPTADAAQVTELVRGVLEATREPASNSDPR</sequence>